<evidence type="ECO:0000256" key="2">
    <source>
        <dbReference type="ARBA" id="ARBA00022490"/>
    </source>
</evidence>
<comment type="similarity">
    <text evidence="1 6">Belongs to the peptidase S14 family.</text>
</comment>
<dbReference type="InterPro" id="IPR029045">
    <property type="entry name" value="ClpP/crotonase-like_dom_sf"/>
</dbReference>
<accession>A0ABT4GQK4</accession>
<comment type="caution">
    <text evidence="8">The sequence shown here is derived from an EMBL/GenBank/DDBJ whole genome shotgun (WGS) entry which is preliminary data.</text>
</comment>
<dbReference type="Proteomes" id="UP001527181">
    <property type="component" value="Unassembled WGS sequence"/>
</dbReference>
<dbReference type="InterPro" id="IPR023562">
    <property type="entry name" value="ClpP/TepA"/>
</dbReference>
<dbReference type="PANTHER" id="PTHR10381:SF70">
    <property type="entry name" value="ATP-DEPENDENT CLP PROTEASE PROTEOLYTIC SUBUNIT"/>
    <property type="match status" value="1"/>
</dbReference>
<keyword evidence="7" id="KW-0812">Transmembrane</keyword>
<keyword evidence="3 8" id="KW-0645">Protease</keyword>
<dbReference type="GO" id="GO:0006508">
    <property type="term" value="P:proteolysis"/>
    <property type="evidence" value="ECO:0007669"/>
    <property type="project" value="UniProtKB-KW"/>
</dbReference>
<keyword evidence="7" id="KW-1133">Transmembrane helix</keyword>
<proteinExistence type="inferred from homology"/>
<evidence type="ECO:0000256" key="3">
    <source>
        <dbReference type="ARBA" id="ARBA00022670"/>
    </source>
</evidence>
<gene>
    <name evidence="8" type="ORF">M5X12_00120</name>
</gene>
<keyword evidence="2" id="KW-0963">Cytoplasm</keyword>
<keyword evidence="4" id="KW-0378">Hydrolase</keyword>
<name>A0ABT4GQK4_PAEAL</name>
<keyword evidence="9" id="KW-1185">Reference proteome</keyword>
<evidence type="ECO:0000256" key="4">
    <source>
        <dbReference type="ARBA" id="ARBA00022801"/>
    </source>
</evidence>
<evidence type="ECO:0000256" key="6">
    <source>
        <dbReference type="RuleBase" id="RU003567"/>
    </source>
</evidence>
<evidence type="ECO:0000313" key="8">
    <source>
        <dbReference type="EMBL" id="MCY9758966.1"/>
    </source>
</evidence>
<feature type="transmembrane region" description="Helical" evidence="7">
    <location>
        <begin position="98"/>
        <end position="121"/>
    </location>
</feature>
<keyword evidence="5" id="KW-0720">Serine protease</keyword>
<dbReference type="Pfam" id="PF00574">
    <property type="entry name" value="CLP_protease"/>
    <property type="match status" value="1"/>
</dbReference>
<dbReference type="InterPro" id="IPR001907">
    <property type="entry name" value="ClpP"/>
</dbReference>
<evidence type="ECO:0000256" key="1">
    <source>
        <dbReference type="ARBA" id="ARBA00007039"/>
    </source>
</evidence>
<dbReference type="PANTHER" id="PTHR10381">
    <property type="entry name" value="ATP-DEPENDENT CLP PROTEASE PROTEOLYTIC SUBUNIT"/>
    <property type="match status" value="1"/>
</dbReference>
<dbReference type="RefSeq" id="WP_268600595.1">
    <property type="nucleotide sequence ID" value="NZ_JAMDNP010000001.1"/>
</dbReference>
<dbReference type="EMBL" id="JAMDNP010000001">
    <property type="protein sequence ID" value="MCY9758966.1"/>
    <property type="molecule type" value="Genomic_DNA"/>
</dbReference>
<dbReference type="SUPFAM" id="SSF52096">
    <property type="entry name" value="ClpP/crotonase"/>
    <property type="match status" value="1"/>
</dbReference>
<sequence>MSKKIYMRAQAKPTAKERTKFWSFRAASEGIAELYLYGIIESGTWWGDEITPQTFKRELDELGDISTLNVFINSDGGDVFAGQAIHLMLKRHKAHVNVYVDGIAASIATVIAMAGDTVYMASNSMMMIHSPWTGPVWGNAKQLRKIADDLDAAREGMLAAYQEKTGIDRDELIELLEAETWFSAEKAIQLGFADEIEQKKQIAACFTNGQLRINGLVMDLDRFQKLPSSLLAAKDDQEKNRDSSTKSLSLYEKRIKNMKHRRY</sequence>
<dbReference type="PRINTS" id="PR00127">
    <property type="entry name" value="CLPPROTEASEP"/>
</dbReference>
<keyword evidence="7" id="KW-0472">Membrane</keyword>
<dbReference type="Gene3D" id="3.90.226.10">
    <property type="entry name" value="2-enoyl-CoA Hydratase, Chain A, domain 1"/>
    <property type="match status" value="1"/>
</dbReference>
<dbReference type="GO" id="GO:0008233">
    <property type="term" value="F:peptidase activity"/>
    <property type="evidence" value="ECO:0007669"/>
    <property type="project" value="UniProtKB-KW"/>
</dbReference>
<dbReference type="NCBIfam" id="NF045542">
    <property type="entry name" value="Clp_rel_HeadMat"/>
    <property type="match status" value="1"/>
</dbReference>
<evidence type="ECO:0000256" key="7">
    <source>
        <dbReference type="SAM" id="Phobius"/>
    </source>
</evidence>
<organism evidence="8 9">
    <name type="scientific">Paenibacillus alvei</name>
    <name type="common">Bacillus alvei</name>
    <dbReference type="NCBI Taxonomy" id="44250"/>
    <lineage>
        <taxon>Bacteria</taxon>
        <taxon>Bacillati</taxon>
        <taxon>Bacillota</taxon>
        <taxon>Bacilli</taxon>
        <taxon>Bacillales</taxon>
        <taxon>Paenibacillaceae</taxon>
        <taxon>Paenibacillus</taxon>
    </lineage>
</organism>
<protein>
    <recommendedName>
        <fullName evidence="6">ATP-dependent Clp protease proteolytic subunit</fullName>
    </recommendedName>
</protein>
<reference evidence="8 9" key="1">
    <citation type="submission" date="2022-05" db="EMBL/GenBank/DDBJ databases">
        <title>Genome Sequencing of Bee-Associated Microbes.</title>
        <authorList>
            <person name="Dunlap C."/>
        </authorList>
    </citation>
    <scope>NUCLEOTIDE SEQUENCE [LARGE SCALE GENOMIC DNA]</scope>
    <source>
        <strain evidence="8 9">NRRL B-04010</strain>
    </source>
</reference>
<evidence type="ECO:0000313" key="9">
    <source>
        <dbReference type="Proteomes" id="UP001527181"/>
    </source>
</evidence>
<dbReference type="CDD" id="cd07016">
    <property type="entry name" value="S14_ClpP_1"/>
    <property type="match status" value="1"/>
</dbReference>
<evidence type="ECO:0000256" key="5">
    <source>
        <dbReference type="ARBA" id="ARBA00022825"/>
    </source>
</evidence>